<proteinExistence type="predicted"/>
<protein>
    <recommendedName>
        <fullName evidence="1">non-specific serine/threonine protein kinase</fullName>
        <ecNumber evidence="1">2.7.11.1</ecNumber>
    </recommendedName>
</protein>
<feature type="domain" description="Protein kinase" evidence="6">
    <location>
        <begin position="37"/>
        <end position="320"/>
    </location>
</feature>
<keyword evidence="3 4" id="KW-0067">ATP-binding</keyword>
<evidence type="ECO:0000256" key="4">
    <source>
        <dbReference type="PROSITE-ProRule" id="PRU10141"/>
    </source>
</evidence>
<dbReference type="SUPFAM" id="SSF56112">
    <property type="entry name" value="Protein kinase-like (PK-like)"/>
    <property type="match status" value="1"/>
</dbReference>
<dbReference type="InterPro" id="IPR008271">
    <property type="entry name" value="Ser/Thr_kinase_AS"/>
</dbReference>
<feature type="region of interest" description="Disordered" evidence="5">
    <location>
        <begin position="362"/>
        <end position="385"/>
    </location>
</feature>
<evidence type="ECO:0000256" key="5">
    <source>
        <dbReference type="SAM" id="MobiDB-lite"/>
    </source>
</evidence>
<dbReference type="InterPro" id="IPR017441">
    <property type="entry name" value="Protein_kinase_ATP_BS"/>
</dbReference>
<dbReference type="InterPro" id="IPR050235">
    <property type="entry name" value="CK1_Ser-Thr_kinase"/>
</dbReference>
<evidence type="ECO:0000313" key="8">
    <source>
        <dbReference type="Proteomes" id="UP000290540"/>
    </source>
</evidence>
<dbReference type="EC" id="2.7.11.1" evidence="1"/>
<accession>A0A4Q2V215</accession>
<dbReference type="PANTHER" id="PTHR11909">
    <property type="entry name" value="CASEIN KINASE-RELATED"/>
    <property type="match status" value="1"/>
</dbReference>
<dbReference type="InterPro" id="IPR011009">
    <property type="entry name" value="Kinase-like_dom_sf"/>
</dbReference>
<name>A0A4Q2V215_FUSOX</name>
<evidence type="ECO:0000256" key="3">
    <source>
        <dbReference type="ARBA" id="ARBA00022840"/>
    </source>
</evidence>
<comment type="caution">
    <text evidence="7">The sequence shown here is derived from an EMBL/GenBank/DDBJ whole genome shotgun (WGS) entry which is preliminary data.</text>
</comment>
<dbReference type="GO" id="GO:0004674">
    <property type="term" value="F:protein serine/threonine kinase activity"/>
    <property type="evidence" value="ECO:0007669"/>
    <property type="project" value="UniProtKB-EC"/>
</dbReference>
<feature type="binding site" evidence="4">
    <location>
        <position position="66"/>
    </location>
    <ligand>
        <name>ATP</name>
        <dbReference type="ChEBI" id="CHEBI:30616"/>
    </ligand>
</feature>
<dbReference type="EMBL" id="MQTW01000290">
    <property type="protein sequence ID" value="RYC80985.1"/>
    <property type="molecule type" value="Genomic_DNA"/>
</dbReference>
<dbReference type="Proteomes" id="UP000290540">
    <property type="component" value="Unassembled WGS sequence"/>
</dbReference>
<dbReference type="Pfam" id="PF00069">
    <property type="entry name" value="Pkinase"/>
    <property type="match status" value="1"/>
</dbReference>
<keyword evidence="2 4" id="KW-0547">Nucleotide-binding</keyword>
<dbReference type="SMART" id="SM00220">
    <property type="entry name" value="S_TKc"/>
    <property type="match status" value="1"/>
</dbReference>
<dbReference type="Gene3D" id="1.10.510.10">
    <property type="entry name" value="Transferase(Phosphotransferase) domain 1"/>
    <property type="match status" value="1"/>
</dbReference>
<dbReference type="PROSITE" id="PS00108">
    <property type="entry name" value="PROTEIN_KINASE_ST"/>
    <property type="match status" value="1"/>
</dbReference>
<dbReference type="InterPro" id="IPR000719">
    <property type="entry name" value="Prot_kinase_dom"/>
</dbReference>
<gene>
    <name evidence="7" type="ORF">BFJ63_vAg16122</name>
</gene>
<dbReference type="AlphaFoldDB" id="A0A4Q2V215"/>
<evidence type="ECO:0000313" key="7">
    <source>
        <dbReference type="EMBL" id="RYC80985.1"/>
    </source>
</evidence>
<organism evidence="7 8">
    <name type="scientific">Fusarium oxysporum f. sp. narcissi</name>
    <dbReference type="NCBI Taxonomy" id="451672"/>
    <lineage>
        <taxon>Eukaryota</taxon>
        <taxon>Fungi</taxon>
        <taxon>Dikarya</taxon>
        <taxon>Ascomycota</taxon>
        <taxon>Pezizomycotina</taxon>
        <taxon>Sordariomycetes</taxon>
        <taxon>Hypocreomycetidae</taxon>
        <taxon>Hypocreales</taxon>
        <taxon>Nectriaceae</taxon>
        <taxon>Fusarium</taxon>
        <taxon>Fusarium oxysporum species complex</taxon>
    </lineage>
</organism>
<reference evidence="7 8" key="1">
    <citation type="submission" date="2016-12" db="EMBL/GenBank/DDBJ databases">
        <title>Draft genome sequence of Fusarium oxysporum causing rot on Narcissus.</title>
        <authorList>
            <person name="Armitage A.D."/>
            <person name="Taylor A."/>
            <person name="Clarkson J.P."/>
            <person name="Harrison R.J."/>
            <person name="Jackson A.C."/>
        </authorList>
    </citation>
    <scope>NUCLEOTIDE SEQUENCE [LARGE SCALE GENOMIC DNA]</scope>
    <source>
        <strain evidence="7 8">N139</strain>
    </source>
</reference>
<dbReference type="GO" id="GO:0005524">
    <property type="term" value="F:ATP binding"/>
    <property type="evidence" value="ECO:0007669"/>
    <property type="project" value="UniProtKB-UniRule"/>
</dbReference>
<sequence>MADQKPWNTPDWERLDAEKASERNLVCVNLGQSDSKYEVGRQLGQGSFGVVFEATRLSDKAPVAIKFEPRKTSIPQLRDEYRRYSQLKGYSKKPSSQRKNRITNIIDGFPNIYYYGQYRLHNILIMDLLGPSLQDLFDICGQRFTLKTVVMVAKQLLNILATLHDNGLVHRDIKPENFLIARSDMESPNMLFAVDLGLVESYWDARTNQHLPLLDGLNPTGTPRYMSVNTHLGKRQSRRDDLEALGYLIVYFLSGRLPWQGTKGATKRELIKNIEEKKMTTTNLELCKDCPNQISMYLCYVRGLGYDEKPDYNYLSHILTQALAEDGVVEGDKYDWNATPDDDDDDLGASSSIGTHERVIIQGEARDNLEARDQSGRHRPPFDLTMINPEATRHAQGTQLVTRSRKRPREPTIVREDSGLSLTAMALIPFNVFVPLAKVTQERKTARDDALENESPDTNTKQTSYTASVKTYTAIRTCWCMCLLFGVVLLVWLTAESQNIPAYGRLLLKIKSVDKTFDKIVQSIPKAKRITDTMRARGGVIRHLSEASKRTWKVRPMALGEVDEFQAVGQRLVSFLRGLSIIRKPVRSTTEVDLEADIGKATGMSFSYQILKYQMEEGHRQ</sequence>
<evidence type="ECO:0000256" key="1">
    <source>
        <dbReference type="ARBA" id="ARBA00012513"/>
    </source>
</evidence>
<dbReference type="CDD" id="cd14016">
    <property type="entry name" value="STKc_CK1"/>
    <property type="match status" value="1"/>
</dbReference>
<dbReference type="PROSITE" id="PS00107">
    <property type="entry name" value="PROTEIN_KINASE_ATP"/>
    <property type="match status" value="1"/>
</dbReference>
<evidence type="ECO:0000256" key="2">
    <source>
        <dbReference type="ARBA" id="ARBA00022741"/>
    </source>
</evidence>
<dbReference type="PROSITE" id="PS50011">
    <property type="entry name" value="PROTEIN_KINASE_DOM"/>
    <property type="match status" value="1"/>
</dbReference>
<evidence type="ECO:0000259" key="6">
    <source>
        <dbReference type="PROSITE" id="PS50011"/>
    </source>
</evidence>
<feature type="compositionally biased region" description="Basic and acidic residues" evidence="5">
    <location>
        <begin position="362"/>
        <end position="376"/>
    </location>
</feature>